<evidence type="ECO:0000256" key="2">
    <source>
        <dbReference type="ARBA" id="ARBA00024228"/>
    </source>
</evidence>
<dbReference type="PANTHER" id="PTHR31905:SF2">
    <property type="entry name" value="PROTEIN MIX23"/>
    <property type="match status" value="1"/>
</dbReference>
<evidence type="ECO:0000313" key="5">
    <source>
        <dbReference type="WBParaSite" id="GPLIN_001399200"/>
    </source>
</evidence>
<dbReference type="InterPro" id="IPR019171">
    <property type="entry name" value="MIX23"/>
</dbReference>
<reference evidence="5" key="2">
    <citation type="submission" date="2016-06" db="UniProtKB">
        <authorList>
            <consortium name="WormBaseParasite"/>
        </authorList>
    </citation>
    <scope>IDENTIFICATION</scope>
</reference>
<keyword evidence="4" id="KW-1185">Reference proteome</keyword>
<dbReference type="WBParaSite" id="GPLIN_001399200">
    <property type="protein sequence ID" value="GPLIN_001399200"/>
    <property type="gene ID" value="GPLIN_001399200"/>
</dbReference>
<reference evidence="4" key="1">
    <citation type="submission" date="2014-05" db="EMBL/GenBank/DDBJ databases">
        <title>The genome and life-stage specific transcriptomes of Globodera pallida elucidate key aspects of plant parasitism by a cyst nematode.</title>
        <authorList>
            <person name="Cotton J.A."/>
            <person name="Lilley C.J."/>
            <person name="Jones L.M."/>
            <person name="Kikuchi T."/>
            <person name="Reid A.J."/>
            <person name="Thorpe P."/>
            <person name="Tsai I.J."/>
            <person name="Beasley H."/>
            <person name="Blok V."/>
            <person name="Cock P.J.A."/>
            <person name="Van den Akker S.E."/>
            <person name="Holroyd N."/>
            <person name="Hunt M."/>
            <person name="Mantelin S."/>
            <person name="Naghra H."/>
            <person name="Pain A."/>
            <person name="Palomares-Rius J.E."/>
            <person name="Zarowiecki M."/>
            <person name="Berriman M."/>
            <person name="Jones J.T."/>
            <person name="Urwin P.E."/>
        </authorList>
    </citation>
    <scope>NUCLEOTIDE SEQUENCE [LARGE SCALE GENOMIC DNA]</scope>
    <source>
        <strain evidence="4">Lindley</strain>
    </source>
</reference>
<protein>
    <recommendedName>
        <fullName evidence="2">Protein MIX23</fullName>
    </recommendedName>
    <alternativeName>
        <fullName evidence="3">Coiled-coil domain-containing protein 58</fullName>
    </alternativeName>
</protein>
<dbReference type="GO" id="GO:0005758">
    <property type="term" value="C:mitochondrial intermembrane space"/>
    <property type="evidence" value="ECO:0007669"/>
    <property type="project" value="InterPro"/>
</dbReference>
<sequence>MGTINSDSDAFLCRDIGEFKRVIDKLRADEDKIILRLNCEFPTKSFSKKLDKQRICEDIQKSLTEMRKMREHLLQRCLRENSATLDQCKSNPPSKMLALKTAKANLRLIREEITVEEIVRSQADTAIQARCRKELLI</sequence>
<evidence type="ECO:0000256" key="1">
    <source>
        <dbReference type="ARBA" id="ARBA00024204"/>
    </source>
</evidence>
<comment type="similarity">
    <text evidence="1">Belongs to the MIX23 family.</text>
</comment>
<dbReference type="Proteomes" id="UP000050741">
    <property type="component" value="Unassembled WGS sequence"/>
</dbReference>
<organism evidence="4 5">
    <name type="scientific">Globodera pallida</name>
    <name type="common">Potato cyst nematode worm</name>
    <name type="synonym">Heterodera pallida</name>
    <dbReference type="NCBI Taxonomy" id="36090"/>
    <lineage>
        <taxon>Eukaryota</taxon>
        <taxon>Metazoa</taxon>
        <taxon>Ecdysozoa</taxon>
        <taxon>Nematoda</taxon>
        <taxon>Chromadorea</taxon>
        <taxon>Rhabditida</taxon>
        <taxon>Tylenchina</taxon>
        <taxon>Tylenchomorpha</taxon>
        <taxon>Tylenchoidea</taxon>
        <taxon>Heteroderidae</taxon>
        <taxon>Heteroderinae</taxon>
        <taxon>Globodera</taxon>
    </lineage>
</organism>
<dbReference type="PANTHER" id="PTHR31905">
    <property type="entry name" value="COILED-COIL DOMAIN-CONTAINING PROTEIN 58"/>
    <property type="match status" value="1"/>
</dbReference>
<proteinExistence type="inferred from homology"/>
<dbReference type="AlphaFoldDB" id="A0A183CM86"/>
<name>A0A183CM86_GLOPA</name>
<evidence type="ECO:0000313" key="4">
    <source>
        <dbReference type="Proteomes" id="UP000050741"/>
    </source>
</evidence>
<evidence type="ECO:0000256" key="3">
    <source>
        <dbReference type="ARBA" id="ARBA00030733"/>
    </source>
</evidence>
<accession>A0A183CM86</accession>